<dbReference type="EMBL" id="KV007579">
    <property type="protein sequence ID" value="KZV31283.1"/>
    <property type="molecule type" value="Genomic_DNA"/>
</dbReference>
<dbReference type="Proteomes" id="UP000250235">
    <property type="component" value="Unassembled WGS sequence"/>
</dbReference>
<protein>
    <submittedName>
        <fullName evidence="1">Uncharacterized protein</fullName>
    </submittedName>
</protein>
<dbReference type="AlphaFoldDB" id="A0A2Z7B9V1"/>
<proteinExistence type="predicted"/>
<sequence>MLCRMLLMRKAVSKQTLICSWKFGYQILRLPFFQNWKASTRRFDQQTPSDLGLIHCPNLNSLNLHQLSAVFTQSLILCLSEKGYMHRV</sequence>
<reference evidence="1 2" key="1">
    <citation type="journal article" date="2015" name="Proc. Natl. Acad. Sci. U.S.A.">
        <title>The resurrection genome of Boea hygrometrica: A blueprint for survival of dehydration.</title>
        <authorList>
            <person name="Xiao L."/>
            <person name="Yang G."/>
            <person name="Zhang L."/>
            <person name="Yang X."/>
            <person name="Zhao S."/>
            <person name="Ji Z."/>
            <person name="Zhou Q."/>
            <person name="Hu M."/>
            <person name="Wang Y."/>
            <person name="Chen M."/>
            <person name="Xu Y."/>
            <person name="Jin H."/>
            <person name="Xiao X."/>
            <person name="Hu G."/>
            <person name="Bao F."/>
            <person name="Hu Y."/>
            <person name="Wan P."/>
            <person name="Li L."/>
            <person name="Deng X."/>
            <person name="Kuang T."/>
            <person name="Xiang C."/>
            <person name="Zhu J.K."/>
            <person name="Oliver M.J."/>
            <person name="He Y."/>
        </authorList>
    </citation>
    <scope>NUCLEOTIDE SEQUENCE [LARGE SCALE GENOMIC DNA]</scope>
    <source>
        <strain evidence="2">cv. XS01</strain>
    </source>
</reference>
<evidence type="ECO:0000313" key="1">
    <source>
        <dbReference type="EMBL" id="KZV31283.1"/>
    </source>
</evidence>
<keyword evidence="2" id="KW-1185">Reference proteome</keyword>
<accession>A0A2Z7B9V1</accession>
<organism evidence="1 2">
    <name type="scientific">Dorcoceras hygrometricum</name>
    <dbReference type="NCBI Taxonomy" id="472368"/>
    <lineage>
        <taxon>Eukaryota</taxon>
        <taxon>Viridiplantae</taxon>
        <taxon>Streptophyta</taxon>
        <taxon>Embryophyta</taxon>
        <taxon>Tracheophyta</taxon>
        <taxon>Spermatophyta</taxon>
        <taxon>Magnoliopsida</taxon>
        <taxon>eudicotyledons</taxon>
        <taxon>Gunneridae</taxon>
        <taxon>Pentapetalae</taxon>
        <taxon>asterids</taxon>
        <taxon>lamiids</taxon>
        <taxon>Lamiales</taxon>
        <taxon>Gesneriaceae</taxon>
        <taxon>Didymocarpoideae</taxon>
        <taxon>Trichosporeae</taxon>
        <taxon>Loxocarpinae</taxon>
        <taxon>Dorcoceras</taxon>
    </lineage>
</organism>
<gene>
    <name evidence="1" type="ORF">F511_42791</name>
</gene>
<evidence type="ECO:0000313" key="2">
    <source>
        <dbReference type="Proteomes" id="UP000250235"/>
    </source>
</evidence>
<name>A0A2Z7B9V1_9LAMI</name>